<dbReference type="RefSeq" id="XP_007773217.1">
    <property type="nucleotide sequence ID" value="XM_007775027.1"/>
</dbReference>
<reference evidence="2" key="1">
    <citation type="journal article" date="2012" name="Science">
        <title>The Paleozoic origin of enzymatic lignin decomposition reconstructed from 31 fungal genomes.</title>
        <authorList>
            <person name="Floudas D."/>
            <person name="Binder M."/>
            <person name="Riley R."/>
            <person name="Barry K."/>
            <person name="Blanchette R.A."/>
            <person name="Henrissat B."/>
            <person name="Martinez A.T."/>
            <person name="Otillar R."/>
            <person name="Spatafora J.W."/>
            <person name="Yadav J.S."/>
            <person name="Aerts A."/>
            <person name="Benoit I."/>
            <person name="Boyd A."/>
            <person name="Carlson A."/>
            <person name="Copeland A."/>
            <person name="Coutinho P.M."/>
            <person name="de Vries R.P."/>
            <person name="Ferreira P."/>
            <person name="Findley K."/>
            <person name="Foster B."/>
            <person name="Gaskell J."/>
            <person name="Glotzer D."/>
            <person name="Gorecki P."/>
            <person name="Heitman J."/>
            <person name="Hesse C."/>
            <person name="Hori C."/>
            <person name="Igarashi K."/>
            <person name="Jurgens J.A."/>
            <person name="Kallen N."/>
            <person name="Kersten P."/>
            <person name="Kohler A."/>
            <person name="Kuees U."/>
            <person name="Kumar T.K.A."/>
            <person name="Kuo A."/>
            <person name="LaButti K."/>
            <person name="Larrondo L.F."/>
            <person name="Lindquist E."/>
            <person name="Ling A."/>
            <person name="Lombard V."/>
            <person name="Lucas S."/>
            <person name="Lundell T."/>
            <person name="Martin R."/>
            <person name="McLaughlin D.J."/>
            <person name="Morgenstern I."/>
            <person name="Morin E."/>
            <person name="Murat C."/>
            <person name="Nagy L.G."/>
            <person name="Nolan M."/>
            <person name="Ohm R.A."/>
            <person name="Patyshakuliyeva A."/>
            <person name="Rokas A."/>
            <person name="Ruiz-Duenas F.J."/>
            <person name="Sabat G."/>
            <person name="Salamov A."/>
            <person name="Samejima M."/>
            <person name="Schmutz J."/>
            <person name="Slot J.C."/>
            <person name="St John F."/>
            <person name="Stenlid J."/>
            <person name="Sun H."/>
            <person name="Sun S."/>
            <person name="Syed K."/>
            <person name="Tsang A."/>
            <person name="Wiebenga A."/>
            <person name="Young D."/>
            <person name="Pisabarro A."/>
            <person name="Eastwood D.C."/>
            <person name="Martin F."/>
            <person name="Cullen D."/>
            <person name="Grigoriev I.V."/>
            <person name="Hibbett D.S."/>
        </authorList>
    </citation>
    <scope>NUCLEOTIDE SEQUENCE [LARGE SCALE GENOMIC DNA]</scope>
    <source>
        <strain evidence="2">RWD-64-598 SS2</strain>
    </source>
</reference>
<comment type="caution">
    <text evidence="1">The sequence shown here is derived from an EMBL/GenBank/DDBJ whole genome shotgun (WGS) entry which is preliminary data.</text>
</comment>
<dbReference type="OrthoDB" id="3830579at2759"/>
<sequence>MSLPTTEFLFFKASDAFKADPEGTTKGVFDIVLKKAGSQSPAFVGAQIDESETRKAEGLTYNLGYVFLHWDTWQHHQDIIEAPDYPNVLNALVPAVAGGDPAKAGATMYHLENWNSSPQPALKDSKTTEVLIIELKAPEHRARVEEILQALSDGTKGLLVFSKAKEAPETYVVVAGWDSPQHHWDTIKAPEIDAALKELYSLAPKQNGHIFHTELKQVS</sequence>
<dbReference type="AlphaFoldDB" id="A0A5M3MDF4"/>
<evidence type="ECO:0000313" key="2">
    <source>
        <dbReference type="Proteomes" id="UP000053558"/>
    </source>
</evidence>
<gene>
    <name evidence="1" type="ORF">CONPUDRAFT_92767</name>
</gene>
<dbReference type="Proteomes" id="UP000053558">
    <property type="component" value="Unassembled WGS sequence"/>
</dbReference>
<dbReference type="GeneID" id="19211545"/>
<dbReference type="EMBL" id="JH711585">
    <property type="protein sequence ID" value="EIW76900.1"/>
    <property type="molecule type" value="Genomic_DNA"/>
</dbReference>
<name>A0A5M3MDF4_CONPW</name>
<proteinExistence type="predicted"/>
<dbReference type="Gene3D" id="3.30.70.100">
    <property type="match status" value="1"/>
</dbReference>
<evidence type="ECO:0008006" key="3">
    <source>
        <dbReference type="Google" id="ProtNLM"/>
    </source>
</evidence>
<protein>
    <recommendedName>
        <fullName evidence="3">ABM domain-containing protein</fullName>
    </recommendedName>
</protein>
<keyword evidence="2" id="KW-1185">Reference proteome</keyword>
<dbReference type="KEGG" id="cput:CONPUDRAFT_92767"/>
<organism evidence="1 2">
    <name type="scientific">Coniophora puteana (strain RWD-64-598)</name>
    <name type="common">Brown rot fungus</name>
    <dbReference type="NCBI Taxonomy" id="741705"/>
    <lineage>
        <taxon>Eukaryota</taxon>
        <taxon>Fungi</taxon>
        <taxon>Dikarya</taxon>
        <taxon>Basidiomycota</taxon>
        <taxon>Agaricomycotina</taxon>
        <taxon>Agaricomycetes</taxon>
        <taxon>Agaricomycetidae</taxon>
        <taxon>Boletales</taxon>
        <taxon>Coniophorineae</taxon>
        <taxon>Coniophoraceae</taxon>
        <taxon>Coniophora</taxon>
    </lineage>
</organism>
<evidence type="ECO:0000313" key="1">
    <source>
        <dbReference type="EMBL" id="EIW76900.1"/>
    </source>
</evidence>
<dbReference type="OMA" id="TDIHYMI"/>
<accession>A0A5M3MDF4</accession>